<dbReference type="EMBL" id="OZ019901">
    <property type="protein sequence ID" value="CAK9237013.1"/>
    <property type="molecule type" value="Genomic_DNA"/>
</dbReference>
<sequence length="544" mass="61602">MRLSELQEVASLAGIATCVKLLLVPTYHSTDFEVHRNWLAITHSLPLKNWYSDESSEWTLDYPPFFAYFECFLSIFASMLDPQITHLQNGQGYASNTVILFQRISVMVADLFLYWGVCKISRHLSAVRKKLLLLAVIFSPGLFIVDHIHFQYNGFLLGMLLLSLAALQDGHDLLGGFWFAVLVCFKHLFAVAGPIYFVYLLRHYCRGPQKVLRFFKLAGTVVGVLVVAFGPFAYYNQIPQVIKRLFPFGRGLCHAYWAPNIWALYNIVDKAAAIVLRKIGVHVNVPQAALTGGLVGDFSPNALLPQITPKISALLVVGTMLPCLVQAWRHPRKTDVARWVVYAYACGFMFGWHVHEKASLHMVIPFSILAVQSLQDAGDFIFIATVATYSLFPLLFEAKEYPIKVLLLVLYILVMWVSFAHNMMERGELNSNEASVPISDSFVHESCNLEKLDEGKNVEKQPKEEGMQLLSIFEKVYLAGLVLVEIYGQVLHPFFLRDHLPFLPLMLISGYCSIGMLYFWAGQFFKIAFMSGFHIEQLPHMKKA</sequence>
<gene>
    <name evidence="11" type="ORF">CSSPTR1EN2_LOCUS23413</name>
</gene>
<accession>A0ABP0V4T4</accession>
<dbReference type="PANTHER" id="PTHR12413">
    <property type="entry name" value="DOLICHYL GLYCOSYLTRANSFERASE"/>
    <property type="match status" value="1"/>
</dbReference>
<keyword evidence="6 10" id="KW-0812">Transmembrane</keyword>
<keyword evidence="12" id="KW-1185">Reference proteome</keyword>
<protein>
    <recommendedName>
        <fullName evidence="10">Alpha-1,3-glucosyltransferase</fullName>
        <ecNumber evidence="10">2.4.1.-</ecNumber>
    </recommendedName>
</protein>
<keyword evidence="7 10" id="KW-0256">Endoplasmic reticulum</keyword>
<evidence type="ECO:0000256" key="9">
    <source>
        <dbReference type="ARBA" id="ARBA00023136"/>
    </source>
</evidence>
<comment type="similarity">
    <text evidence="3 10">Belongs to the ALG6/ALG8 glucosyltransferase family.</text>
</comment>
<evidence type="ECO:0000256" key="7">
    <source>
        <dbReference type="ARBA" id="ARBA00022824"/>
    </source>
</evidence>
<dbReference type="InterPro" id="IPR004856">
    <property type="entry name" value="Glyco_trans_ALG6/ALG8"/>
</dbReference>
<feature type="transmembrane region" description="Helical" evidence="10">
    <location>
        <begin position="502"/>
        <end position="521"/>
    </location>
</feature>
<evidence type="ECO:0000256" key="1">
    <source>
        <dbReference type="ARBA" id="ARBA00004477"/>
    </source>
</evidence>
<evidence type="ECO:0000313" key="11">
    <source>
        <dbReference type="EMBL" id="CAK9237013.1"/>
    </source>
</evidence>
<feature type="transmembrane region" description="Helical" evidence="10">
    <location>
        <begin position="131"/>
        <end position="150"/>
    </location>
</feature>
<evidence type="ECO:0000256" key="3">
    <source>
        <dbReference type="ARBA" id="ARBA00008715"/>
    </source>
</evidence>
<comment type="pathway">
    <text evidence="2 10">Protein modification; protein glycosylation.</text>
</comment>
<comment type="caution">
    <text evidence="10">Lacks conserved residue(s) required for the propagation of feature annotation.</text>
</comment>
<keyword evidence="4 10" id="KW-0328">Glycosyltransferase</keyword>
<reference evidence="11" key="1">
    <citation type="submission" date="2024-02" db="EMBL/GenBank/DDBJ databases">
        <authorList>
            <consortium name="ELIXIR-Norway"/>
            <consortium name="Elixir Norway"/>
        </authorList>
    </citation>
    <scope>NUCLEOTIDE SEQUENCE</scope>
</reference>
<evidence type="ECO:0000256" key="8">
    <source>
        <dbReference type="ARBA" id="ARBA00022989"/>
    </source>
</evidence>
<evidence type="ECO:0000256" key="2">
    <source>
        <dbReference type="ARBA" id="ARBA00004922"/>
    </source>
</evidence>
<organism evidence="11 12">
    <name type="scientific">Sphagnum troendelagicum</name>
    <dbReference type="NCBI Taxonomy" id="128251"/>
    <lineage>
        <taxon>Eukaryota</taxon>
        <taxon>Viridiplantae</taxon>
        <taxon>Streptophyta</taxon>
        <taxon>Embryophyta</taxon>
        <taxon>Bryophyta</taxon>
        <taxon>Sphagnophytina</taxon>
        <taxon>Sphagnopsida</taxon>
        <taxon>Sphagnales</taxon>
        <taxon>Sphagnaceae</taxon>
        <taxon>Sphagnum</taxon>
    </lineage>
</organism>
<keyword evidence="9 10" id="KW-0472">Membrane</keyword>
<evidence type="ECO:0000256" key="10">
    <source>
        <dbReference type="RuleBase" id="RU363110"/>
    </source>
</evidence>
<feature type="transmembrane region" description="Helical" evidence="10">
    <location>
        <begin position="214"/>
        <end position="235"/>
    </location>
</feature>
<evidence type="ECO:0000256" key="5">
    <source>
        <dbReference type="ARBA" id="ARBA00022679"/>
    </source>
</evidence>
<comment type="subcellular location">
    <subcellularLocation>
        <location evidence="1 10">Endoplasmic reticulum membrane</location>
        <topology evidence="1 10">Multi-pass membrane protein</topology>
    </subcellularLocation>
</comment>
<name>A0ABP0V4T4_9BRYO</name>
<proteinExistence type="inferred from homology"/>
<keyword evidence="5 10" id="KW-0808">Transferase</keyword>
<evidence type="ECO:0000256" key="6">
    <source>
        <dbReference type="ARBA" id="ARBA00022692"/>
    </source>
</evidence>
<evidence type="ECO:0000313" key="12">
    <source>
        <dbReference type="Proteomes" id="UP001497512"/>
    </source>
</evidence>
<keyword evidence="8 10" id="KW-1133">Transmembrane helix</keyword>
<dbReference type="Pfam" id="PF03155">
    <property type="entry name" value="Alg6_Alg8"/>
    <property type="match status" value="1"/>
</dbReference>
<feature type="transmembrane region" description="Helical" evidence="10">
    <location>
        <begin position="336"/>
        <end position="355"/>
    </location>
</feature>
<feature type="transmembrane region" description="Helical" evidence="10">
    <location>
        <begin position="401"/>
        <end position="419"/>
    </location>
</feature>
<dbReference type="Proteomes" id="UP001497512">
    <property type="component" value="Chromosome 9"/>
</dbReference>
<dbReference type="EC" id="2.4.1.-" evidence="10"/>
<feature type="transmembrane region" description="Helical" evidence="10">
    <location>
        <begin position="177"/>
        <end position="202"/>
    </location>
</feature>
<dbReference type="PANTHER" id="PTHR12413:SF2">
    <property type="entry name" value="DOLICHYL PYROPHOSPHATE GLC1MAN9GLCNAC2 ALPHA-1,3-GLUCOSYLTRANSFERASE-RELATED"/>
    <property type="match status" value="1"/>
</dbReference>
<evidence type="ECO:0000256" key="4">
    <source>
        <dbReference type="ARBA" id="ARBA00022676"/>
    </source>
</evidence>